<dbReference type="PANTHER" id="PTHR34956">
    <property type="entry name" value="OS05G0397300 PROTEIN"/>
    <property type="match status" value="1"/>
</dbReference>
<feature type="compositionally biased region" description="Basic and acidic residues" evidence="1">
    <location>
        <begin position="38"/>
        <end position="49"/>
    </location>
</feature>
<reference evidence="2" key="1">
    <citation type="journal article" date="2019" name="Sci. Rep.">
        <title>Draft genome of Tanacetum cinerariifolium, the natural source of mosquito coil.</title>
        <authorList>
            <person name="Yamashiro T."/>
            <person name="Shiraishi A."/>
            <person name="Satake H."/>
            <person name="Nakayama K."/>
        </authorList>
    </citation>
    <scope>NUCLEOTIDE SEQUENCE</scope>
</reference>
<accession>A0A699H8E8</accession>
<proteinExistence type="predicted"/>
<gene>
    <name evidence="2" type="ORF">Tci_342681</name>
</gene>
<evidence type="ECO:0000313" key="2">
    <source>
        <dbReference type="EMBL" id="GEX70706.1"/>
    </source>
</evidence>
<dbReference type="EMBL" id="BKCJ010124866">
    <property type="protein sequence ID" value="GEX70706.1"/>
    <property type="molecule type" value="Genomic_DNA"/>
</dbReference>
<name>A0A699H8E8_TANCI</name>
<sequence length="130" mass="15080">MDMINMSSVNNSQEPDNNEHDVFYAELEKQILALLDDHDQKGFSSDTRKHSSSSPTTKRRLDIAKRPANYFYWSDNVDDPVPIWISNLWGNNNNKGTGVFIPSVVNSRRKNYPRRRNNNKGIRTRLLQLS</sequence>
<dbReference type="PANTHER" id="PTHR34956:SF1">
    <property type="entry name" value="DUF4005 DOMAIN-CONTAINING PROTEIN"/>
    <property type="match status" value="1"/>
</dbReference>
<organism evidence="2">
    <name type="scientific">Tanacetum cinerariifolium</name>
    <name type="common">Dalmatian daisy</name>
    <name type="synonym">Chrysanthemum cinerariifolium</name>
    <dbReference type="NCBI Taxonomy" id="118510"/>
    <lineage>
        <taxon>Eukaryota</taxon>
        <taxon>Viridiplantae</taxon>
        <taxon>Streptophyta</taxon>
        <taxon>Embryophyta</taxon>
        <taxon>Tracheophyta</taxon>
        <taxon>Spermatophyta</taxon>
        <taxon>Magnoliopsida</taxon>
        <taxon>eudicotyledons</taxon>
        <taxon>Gunneridae</taxon>
        <taxon>Pentapetalae</taxon>
        <taxon>asterids</taxon>
        <taxon>campanulids</taxon>
        <taxon>Asterales</taxon>
        <taxon>Asteraceae</taxon>
        <taxon>Asteroideae</taxon>
        <taxon>Anthemideae</taxon>
        <taxon>Anthemidinae</taxon>
        <taxon>Tanacetum</taxon>
    </lineage>
</organism>
<protein>
    <submittedName>
        <fullName evidence="2">Uncharacterized protein</fullName>
    </submittedName>
</protein>
<comment type="caution">
    <text evidence="2">The sequence shown here is derived from an EMBL/GenBank/DDBJ whole genome shotgun (WGS) entry which is preliminary data.</text>
</comment>
<feature type="region of interest" description="Disordered" evidence="1">
    <location>
        <begin position="38"/>
        <end position="60"/>
    </location>
</feature>
<dbReference type="AlphaFoldDB" id="A0A699H8E8"/>
<evidence type="ECO:0000256" key="1">
    <source>
        <dbReference type="SAM" id="MobiDB-lite"/>
    </source>
</evidence>